<reference evidence="1 2" key="1">
    <citation type="submission" date="2024-01" db="EMBL/GenBank/DDBJ databases">
        <title>Genome assemblies of Stephania.</title>
        <authorList>
            <person name="Yang L."/>
        </authorList>
    </citation>
    <scope>NUCLEOTIDE SEQUENCE [LARGE SCALE GENOMIC DNA]</scope>
    <source>
        <strain evidence="1">JXDWG</strain>
        <tissue evidence="1">Leaf</tissue>
    </source>
</reference>
<organism evidence="1 2">
    <name type="scientific">Stephania cephalantha</name>
    <dbReference type="NCBI Taxonomy" id="152367"/>
    <lineage>
        <taxon>Eukaryota</taxon>
        <taxon>Viridiplantae</taxon>
        <taxon>Streptophyta</taxon>
        <taxon>Embryophyta</taxon>
        <taxon>Tracheophyta</taxon>
        <taxon>Spermatophyta</taxon>
        <taxon>Magnoliopsida</taxon>
        <taxon>Ranunculales</taxon>
        <taxon>Menispermaceae</taxon>
        <taxon>Menispermoideae</taxon>
        <taxon>Cissampelideae</taxon>
        <taxon>Stephania</taxon>
    </lineage>
</organism>
<dbReference type="AlphaFoldDB" id="A0AAP0Q426"/>
<gene>
    <name evidence="1" type="ORF">Scep_001549</name>
</gene>
<comment type="caution">
    <text evidence="1">The sequence shown here is derived from an EMBL/GenBank/DDBJ whole genome shotgun (WGS) entry which is preliminary data.</text>
</comment>
<proteinExistence type="predicted"/>
<evidence type="ECO:0000313" key="1">
    <source>
        <dbReference type="EMBL" id="KAK9166358.1"/>
    </source>
</evidence>
<name>A0AAP0Q426_9MAGN</name>
<accession>A0AAP0Q426</accession>
<dbReference type="EMBL" id="JBBNAG010000001">
    <property type="protein sequence ID" value="KAK9166358.1"/>
    <property type="molecule type" value="Genomic_DNA"/>
</dbReference>
<sequence>MFKPARICNKLQSLFEEYYHESHHSSGDYESTSNQMEQVVEANDMGEDDLYTMDFTHWTLHCICWVTECISFDKQRQGGTR</sequence>
<dbReference type="Proteomes" id="UP001419268">
    <property type="component" value="Unassembled WGS sequence"/>
</dbReference>
<evidence type="ECO:0000313" key="2">
    <source>
        <dbReference type="Proteomes" id="UP001419268"/>
    </source>
</evidence>
<keyword evidence="2" id="KW-1185">Reference proteome</keyword>
<protein>
    <submittedName>
        <fullName evidence="1">Uncharacterized protein</fullName>
    </submittedName>
</protein>